<sequence>MLSCITFAVLLFLVNTVHSLVVCPTLKSAANFTVVAASSISNTGLTIINGSVAMSPSTSLTGFNPSGTINGGLELDWRYVLLIDENAKTGPFTMDLIEPHVALTHDRIDFDVNNLSLEKDYTHELGMRVDIQQRPYSIEIETIVDNIKNKRFQILRPIDHFLIERIDKMVNIRQWTQLGEPFLVVPNPNSKYPAVLVPLPSSSKLYQDLKTQMQKISTAIQILSIEQVKNPLLEESYESMKSIIARQCTSVNPNERYLFHGTKGPGIDGIRDDGFDDRYYNASGNWGHGAYFADDPNKSHGYTSADTTDQTRVMYYNKVLLGIESQQTAPNQKLVSAPIGFHSVVGTLNGFNEYIVYRYGQALPYFKIIYKA</sequence>
<dbReference type="EC" id="2.4.2.-" evidence="1"/>
<proteinExistence type="predicted"/>
<keyword evidence="1" id="KW-0328">Glycosyltransferase</keyword>
<accession>A0A814TU07</accession>
<dbReference type="AlphaFoldDB" id="A0A814TU07"/>
<dbReference type="Proteomes" id="UP000663845">
    <property type="component" value="Unassembled WGS sequence"/>
</dbReference>
<dbReference type="InterPro" id="IPR012317">
    <property type="entry name" value="Poly(ADP-ribose)pol_cat_dom"/>
</dbReference>
<keyword evidence="1" id="KW-0808">Transferase</keyword>
<dbReference type="GO" id="GO:0003950">
    <property type="term" value="F:NAD+ poly-ADP-ribosyltransferase activity"/>
    <property type="evidence" value="ECO:0007669"/>
    <property type="project" value="UniProtKB-UniRule"/>
</dbReference>
<protein>
    <recommendedName>
        <fullName evidence="1">Poly [ADP-ribose] polymerase</fullName>
        <shortName evidence="1">PARP</shortName>
        <ecNumber evidence="1">2.4.2.-</ecNumber>
    </recommendedName>
</protein>
<dbReference type="GO" id="GO:1990404">
    <property type="term" value="F:NAD+-protein mono-ADP-ribosyltransferase activity"/>
    <property type="evidence" value="ECO:0007669"/>
    <property type="project" value="TreeGrafter"/>
</dbReference>
<evidence type="ECO:0000256" key="1">
    <source>
        <dbReference type="RuleBase" id="RU362114"/>
    </source>
</evidence>
<evidence type="ECO:0000259" key="3">
    <source>
        <dbReference type="PROSITE" id="PS51059"/>
    </source>
</evidence>
<dbReference type="PANTHER" id="PTHR45740:SF2">
    <property type="entry name" value="POLY [ADP-RIBOSE] POLYMERASE"/>
    <property type="match status" value="1"/>
</dbReference>
<dbReference type="SUPFAM" id="SSF56399">
    <property type="entry name" value="ADP-ribosylation"/>
    <property type="match status" value="1"/>
</dbReference>
<organism evidence="4 5">
    <name type="scientific">Adineta steineri</name>
    <dbReference type="NCBI Taxonomy" id="433720"/>
    <lineage>
        <taxon>Eukaryota</taxon>
        <taxon>Metazoa</taxon>
        <taxon>Spiralia</taxon>
        <taxon>Gnathifera</taxon>
        <taxon>Rotifera</taxon>
        <taxon>Eurotatoria</taxon>
        <taxon>Bdelloidea</taxon>
        <taxon>Adinetida</taxon>
        <taxon>Adinetidae</taxon>
        <taxon>Adineta</taxon>
    </lineage>
</organism>
<feature type="domain" description="PARP catalytic" evidence="3">
    <location>
        <begin position="183"/>
        <end position="372"/>
    </location>
</feature>
<dbReference type="PANTHER" id="PTHR45740">
    <property type="entry name" value="POLY [ADP-RIBOSE] POLYMERASE"/>
    <property type="match status" value="1"/>
</dbReference>
<dbReference type="Pfam" id="PF00644">
    <property type="entry name" value="PARP"/>
    <property type="match status" value="1"/>
</dbReference>
<dbReference type="InterPro" id="IPR051712">
    <property type="entry name" value="ARTD-AVP"/>
</dbReference>
<feature type="chain" id="PRO_5032915452" description="Poly [ADP-ribose] polymerase" evidence="2">
    <location>
        <begin position="20"/>
        <end position="372"/>
    </location>
</feature>
<dbReference type="EMBL" id="CAJNOG010000314">
    <property type="protein sequence ID" value="CAF1166964.1"/>
    <property type="molecule type" value="Genomic_DNA"/>
</dbReference>
<evidence type="ECO:0000313" key="4">
    <source>
        <dbReference type="EMBL" id="CAF1166964.1"/>
    </source>
</evidence>
<name>A0A814TU07_9BILA</name>
<gene>
    <name evidence="4" type="ORF">JYZ213_LOCUS24988</name>
</gene>
<comment type="caution">
    <text evidence="4">The sequence shown here is derived from an EMBL/GenBank/DDBJ whole genome shotgun (WGS) entry which is preliminary data.</text>
</comment>
<evidence type="ECO:0000256" key="2">
    <source>
        <dbReference type="SAM" id="SignalP"/>
    </source>
</evidence>
<dbReference type="PROSITE" id="PS51059">
    <property type="entry name" value="PARP_CATALYTIC"/>
    <property type="match status" value="1"/>
</dbReference>
<keyword evidence="1" id="KW-0520">NAD</keyword>
<dbReference type="Gene3D" id="3.90.228.10">
    <property type="match status" value="1"/>
</dbReference>
<evidence type="ECO:0000313" key="5">
    <source>
        <dbReference type="Proteomes" id="UP000663845"/>
    </source>
</evidence>
<keyword evidence="2" id="KW-0732">Signal</keyword>
<dbReference type="GO" id="GO:0005634">
    <property type="term" value="C:nucleus"/>
    <property type="evidence" value="ECO:0007669"/>
    <property type="project" value="TreeGrafter"/>
</dbReference>
<reference evidence="4" key="1">
    <citation type="submission" date="2021-02" db="EMBL/GenBank/DDBJ databases">
        <authorList>
            <person name="Nowell W R."/>
        </authorList>
    </citation>
    <scope>NUCLEOTIDE SEQUENCE</scope>
</reference>
<feature type="signal peptide" evidence="2">
    <location>
        <begin position="1"/>
        <end position="19"/>
    </location>
</feature>